<dbReference type="STRING" id="97359.A0A550C1V7"/>
<evidence type="ECO:0000256" key="4">
    <source>
        <dbReference type="ARBA" id="ARBA00022792"/>
    </source>
</evidence>
<keyword evidence="5 8" id="KW-0406">Ion transport</keyword>
<comment type="subcellular location">
    <subcellularLocation>
        <location evidence="8">Mitochondrion</location>
    </subcellularLocation>
    <subcellularLocation>
        <location evidence="8">Mitochondrion inner membrane</location>
    </subcellularLocation>
</comment>
<keyword evidence="6 8" id="KW-0496">Mitochondrion</keyword>
<evidence type="ECO:0000256" key="3">
    <source>
        <dbReference type="ARBA" id="ARBA00022781"/>
    </source>
</evidence>
<evidence type="ECO:0000256" key="1">
    <source>
        <dbReference type="ARBA" id="ARBA00022448"/>
    </source>
</evidence>
<dbReference type="InterPro" id="IPR013837">
    <property type="entry name" value="ATP_synth_F0_suB"/>
</dbReference>
<name>A0A550C1V7_9AGAR</name>
<comment type="similarity">
    <text evidence="8">Belongs to the eukaryotic ATPase B chain family.</text>
</comment>
<accession>A0A550C1V7</accession>
<dbReference type="Proteomes" id="UP000320762">
    <property type="component" value="Unassembled WGS sequence"/>
</dbReference>
<evidence type="ECO:0000313" key="10">
    <source>
        <dbReference type="Proteomes" id="UP000320762"/>
    </source>
</evidence>
<comment type="function">
    <text evidence="8">Subunit b, of the mitochondrial membrane ATP synthase complex (F(1)F(0) ATP synthase or Complex V) that produces ATP from ADP in the presence of a proton gradient across the membrane which is generated by electron transport complexes of the respiratory chain. ATP synthase complex consist of a soluble F(1) head domain - the catalytic core - and a membrane F(1) domain - the membrane proton channel. These two domains are linked by a central stalk rotating inside the F(1) region and a stationary peripheral stalk. During catalysis, ATP synthesis in the catalytic domain of F(1) is coupled via a rotary mechanism of the central stalk subunits to proton translocation. In vivo, can only synthesize ATP although its ATP hydrolase activity can be activated artificially in vitro. Part of the complex F(0) domain. Part of the complex F(0) domain and the peripheric stalk, which acts as a stator to hold the catalytic alpha(3)beta(3) subcomplex and subunit a/ATP6 static relative to the rotary elements.</text>
</comment>
<evidence type="ECO:0000256" key="2">
    <source>
        <dbReference type="ARBA" id="ARBA00022547"/>
    </source>
</evidence>
<keyword evidence="3 8" id="KW-0375">Hydrogen ion transport</keyword>
<comment type="caution">
    <text evidence="9">The sequence shown here is derived from an EMBL/GenBank/DDBJ whole genome shotgun (WGS) entry which is preliminary data.</text>
</comment>
<evidence type="ECO:0000256" key="6">
    <source>
        <dbReference type="ARBA" id="ARBA00023128"/>
    </source>
</evidence>
<protein>
    <recommendedName>
        <fullName evidence="8">ATP synthase subunit 4</fullName>
    </recommendedName>
</protein>
<dbReference type="GO" id="GO:0045259">
    <property type="term" value="C:proton-transporting ATP synthase complex"/>
    <property type="evidence" value="ECO:0007669"/>
    <property type="project" value="UniProtKB-KW"/>
</dbReference>
<evidence type="ECO:0000256" key="8">
    <source>
        <dbReference type="RuleBase" id="RU368017"/>
    </source>
</evidence>
<sequence>MSTNKPPPEKRAEEIINNLPSKPSLITKTGTALVGTGLAAAAISQELYVVNEESILLAGTIILFTFIAKSMREPFGNWAQGAADRVANVLNQARAEHTNAVKERMDAVAQMKDVVSLTEGLFALSKETATLEAEAFVQKQKVALAADVKSVLDSWVRFEQQQKENEQADLTKTVIEKVLATLQDEKTQKDVLAGAIAEVEQLVKAKAI</sequence>
<evidence type="ECO:0000313" key="9">
    <source>
        <dbReference type="EMBL" id="TRM58792.1"/>
    </source>
</evidence>
<dbReference type="GO" id="GO:0005743">
    <property type="term" value="C:mitochondrial inner membrane"/>
    <property type="evidence" value="ECO:0007669"/>
    <property type="project" value="UniProtKB-SubCell"/>
</dbReference>
<dbReference type="Pfam" id="PF05405">
    <property type="entry name" value="Mt_ATP-synt_B"/>
    <property type="match status" value="1"/>
</dbReference>
<dbReference type="InterPro" id="IPR008688">
    <property type="entry name" value="ATP_synth_Bsub_B/MI25"/>
</dbReference>
<evidence type="ECO:0000256" key="5">
    <source>
        <dbReference type="ARBA" id="ARBA00023065"/>
    </source>
</evidence>
<organism evidence="9 10">
    <name type="scientific">Schizophyllum amplum</name>
    <dbReference type="NCBI Taxonomy" id="97359"/>
    <lineage>
        <taxon>Eukaryota</taxon>
        <taxon>Fungi</taxon>
        <taxon>Dikarya</taxon>
        <taxon>Basidiomycota</taxon>
        <taxon>Agaricomycotina</taxon>
        <taxon>Agaricomycetes</taxon>
        <taxon>Agaricomycetidae</taxon>
        <taxon>Agaricales</taxon>
        <taxon>Schizophyllaceae</taxon>
        <taxon>Schizophyllum</taxon>
    </lineage>
</organism>
<dbReference type="SUPFAM" id="SSF161060">
    <property type="entry name" value="ATP synthase B chain-like"/>
    <property type="match status" value="1"/>
</dbReference>
<keyword evidence="1 8" id="KW-0813">Transport</keyword>
<dbReference type="GO" id="GO:0046933">
    <property type="term" value="F:proton-transporting ATP synthase activity, rotational mechanism"/>
    <property type="evidence" value="ECO:0007669"/>
    <property type="project" value="TreeGrafter"/>
</dbReference>
<dbReference type="Gene3D" id="1.20.5.2210">
    <property type="match status" value="1"/>
</dbReference>
<reference evidence="9 10" key="1">
    <citation type="journal article" date="2019" name="New Phytol.">
        <title>Comparative genomics reveals unique wood-decay strategies and fruiting body development in the Schizophyllaceae.</title>
        <authorList>
            <person name="Almasi E."/>
            <person name="Sahu N."/>
            <person name="Krizsan K."/>
            <person name="Balint B."/>
            <person name="Kovacs G.M."/>
            <person name="Kiss B."/>
            <person name="Cseklye J."/>
            <person name="Drula E."/>
            <person name="Henrissat B."/>
            <person name="Nagy I."/>
            <person name="Chovatia M."/>
            <person name="Adam C."/>
            <person name="LaButti K."/>
            <person name="Lipzen A."/>
            <person name="Riley R."/>
            <person name="Grigoriev I.V."/>
            <person name="Nagy L.G."/>
        </authorList>
    </citation>
    <scope>NUCLEOTIDE SEQUENCE [LARGE SCALE GENOMIC DNA]</scope>
    <source>
        <strain evidence="9 10">NL-1724</strain>
    </source>
</reference>
<dbReference type="OrthoDB" id="67388at2759"/>
<gene>
    <name evidence="9" type="ORF">BD626DRAFT_550571</name>
</gene>
<evidence type="ECO:0000256" key="7">
    <source>
        <dbReference type="ARBA" id="ARBA00023136"/>
    </source>
</evidence>
<dbReference type="AlphaFoldDB" id="A0A550C1V7"/>
<dbReference type="PANTHER" id="PTHR12733">
    <property type="entry name" value="MITOCHONDRIAL ATP SYNTHASE B CHAIN"/>
    <property type="match status" value="1"/>
</dbReference>
<comment type="subunit">
    <text evidence="8">F-type ATPases have 2 components, CF(1) - the catalytic core - and CF(0) - the membrane proton channel. In yeast, the dimeric form of ATP synthase consists of 17 polypeptides: alpha, beta, gamma, delta, epsilon, 4 (B), 5 (OSCP), 6 (A), 8, 9 (C), d, E (Tim11), f, g, h, i/j and k.</text>
</comment>
<keyword evidence="7 8" id="KW-0472">Membrane</keyword>
<keyword evidence="4 8" id="KW-0999">Mitochondrion inner membrane</keyword>
<dbReference type="EMBL" id="VDMD01000033">
    <property type="protein sequence ID" value="TRM58792.1"/>
    <property type="molecule type" value="Genomic_DNA"/>
</dbReference>
<keyword evidence="2 8" id="KW-0138">CF(0)</keyword>
<keyword evidence="10" id="KW-1185">Reference proteome</keyword>
<proteinExistence type="inferred from homology"/>
<dbReference type="PANTHER" id="PTHR12733:SF3">
    <property type="entry name" value="ATP SYNTHASE F(0) COMPLEX SUBUNIT B1, MITOCHONDRIAL"/>
    <property type="match status" value="1"/>
</dbReference>